<dbReference type="STRING" id="86416.Clopa_2641"/>
<evidence type="ECO:0000313" key="2">
    <source>
        <dbReference type="Proteomes" id="UP000013523"/>
    </source>
</evidence>
<protein>
    <submittedName>
        <fullName evidence="1">Uncharacterized protein</fullName>
    </submittedName>
</protein>
<reference evidence="1 2" key="1">
    <citation type="submission" date="2012-01" db="EMBL/GenBank/DDBJ databases">
        <title>Complete sequence of chromosome of Clostridium pasteurianum BC1.</title>
        <authorList>
            <consortium name="US DOE Joint Genome Institute"/>
            <person name="Lucas S."/>
            <person name="Han J."/>
            <person name="Lapidus A."/>
            <person name="Cheng J.-F."/>
            <person name="Goodwin L."/>
            <person name="Pitluck S."/>
            <person name="Peters L."/>
            <person name="Mikhailova N."/>
            <person name="Teshima H."/>
            <person name="Detter J.C."/>
            <person name="Han C."/>
            <person name="Tapia R."/>
            <person name="Land M."/>
            <person name="Hauser L."/>
            <person name="Kyrpides N."/>
            <person name="Ivanova N."/>
            <person name="Pagani I."/>
            <person name="Dunn J."/>
            <person name="Taghavi S."/>
            <person name="Francis A."/>
            <person name="van der Lelie D."/>
            <person name="Woyke T."/>
        </authorList>
    </citation>
    <scope>NUCLEOTIDE SEQUENCE [LARGE SCALE GENOMIC DNA]</scope>
    <source>
        <strain evidence="1 2">BC1</strain>
    </source>
</reference>
<proteinExistence type="predicted"/>
<dbReference type="HOGENOM" id="CLU_2034018_0_0_9"/>
<dbReference type="KEGG" id="cpas:Clopa_2641"/>
<organism evidence="1 2">
    <name type="scientific">Clostridium pasteurianum BC1</name>
    <dbReference type="NCBI Taxonomy" id="86416"/>
    <lineage>
        <taxon>Bacteria</taxon>
        <taxon>Bacillati</taxon>
        <taxon>Bacillota</taxon>
        <taxon>Clostridia</taxon>
        <taxon>Eubacteriales</taxon>
        <taxon>Clostridiaceae</taxon>
        <taxon>Clostridium</taxon>
    </lineage>
</organism>
<keyword evidence="2" id="KW-1185">Reference proteome</keyword>
<dbReference type="PATRIC" id="fig|86416.3.peg.2630"/>
<dbReference type="Proteomes" id="UP000013523">
    <property type="component" value="Chromosome"/>
</dbReference>
<accession>R4K331</accession>
<gene>
    <name evidence="1" type="ORF">Clopa_2641</name>
</gene>
<dbReference type="AlphaFoldDB" id="R4K331"/>
<evidence type="ECO:0000313" key="1">
    <source>
        <dbReference type="EMBL" id="AGK97497.1"/>
    </source>
</evidence>
<name>R4K331_CLOPA</name>
<dbReference type="eggNOG" id="ENOG50339E6">
    <property type="taxonomic scope" value="Bacteria"/>
</dbReference>
<dbReference type="OrthoDB" id="2678879at2"/>
<sequence length="121" mass="13911">MDVQTIISALKELRVSGVFEEYELQDKIAKILSAHNISFIKEHKLGPRNRIDFFIDNGIGIEIKKGKPNRTKVIKQLERYASFNEISVLILVIERSMDIPRYINNKLCLSIGLNKQWGIAI</sequence>
<dbReference type="RefSeq" id="WP_015615796.1">
    <property type="nucleotide sequence ID" value="NC_021182.1"/>
</dbReference>
<dbReference type="EMBL" id="CP003261">
    <property type="protein sequence ID" value="AGK97497.1"/>
    <property type="molecule type" value="Genomic_DNA"/>
</dbReference>